<evidence type="ECO:0000313" key="1">
    <source>
        <dbReference type="EMBL" id="KAJ3502939.1"/>
    </source>
</evidence>
<reference evidence="1" key="1">
    <citation type="submission" date="2022-07" db="EMBL/GenBank/DDBJ databases">
        <title>Genome Sequence of Agrocybe chaxingu.</title>
        <authorList>
            <person name="Buettner E."/>
        </authorList>
    </citation>
    <scope>NUCLEOTIDE SEQUENCE</scope>
    <source>
        <strain evidence="1">MP-N11</strain>
    </source>
</reference>
<dbReference type="OrthoDB" id="3033067at2759"/>
<accession>A0A9W8MUA4</accession>
<dbReference type="AlphaFoldDB" id="A0A9W8MUA4"/>
<dbReference type="Proteomes" id="UP001148786">
    <property type="component" value="Unassembled WGS sequence"/>
</dbReference>
<protein>
    <submittedName>
        <fullName evidence="1">Uncharacterized protein</fullName>
    </submittedName>
</protein>
<keyword evidence="2" id="KW-1185">Reference proteome</keyword>
<comment type="caution">
    <text evidence="1">The sequence shown here is derived from an EMBL/GenBank/DDBJ whole genome shotgun (WGS) entry which is preliminary data.</text>
</comment>
<evidence type="ECO:0000313" key="2">
    <source>
        <dbReference type="Proteomes" id="UP001148786"/>
    </source>
</evidence>
<name>A0A9W8MUA4_9AGAR</name>
<sequence length="367" mass="41987">MPHPGAFRGLRKDFLQGEKPEYAAAVAGGYVNDALAVIQRRFFKRFPIDLPIDKEPTPEQLAAVNDEEPEPDQVVPNEDEMDAEEYAKAVERLEDRQKLIVFRKGQIKRWLAYQYMKDHEINPKDTGADNPYRVLLHKLTGKGLTKPRQKSGPNTWRKTHTMEIELETRRRAMQQGVNVKRLAGIREGVAKEMFAALDPFERDEWLERTKEEHDEAIKKWESDVNGPLSTAPEDRQQCILGLTQFVQPILDLICEATGWKATLVTGGPEPAYGGRLNMISIHSGTTSGDIKMNFGRCEQIRYKKYLVPMYSDFLRKCYTPEECRACALDTDKDPFIRIVDIEHPQEISIYPLCNRPKDSTYVAAAAF</sequence>
<organism evidence="1 2">
    <name type="scientific">Agrocybe chaxingu</name>
    <dbReference type="NCBI Taxonomy" id="84603"/>
    <lineage>
        <taxon>Eukaryota</taxon>
        <taxon>Fungi</taxon>
        <taxon>Dikarya</taxon>
        <taxon>Basidiomycota</taxon>
        <taxon>Agaricomycotina</taxon>
        <taxon>Agaricomycetes</taxon>
        <taxon>Agaricomycetidae</taxon>
        <taxon>Agaricales</taxon>
        <taxon>Agaricineae</taxon>
        <taxon>Strophariaceae</taxon>
        <taxon>Agrocybe</taxon>
    </lineage>
</organism>
<proteinExistence type="predicted"/>
<dbReference type="EMBL" id="JANKHO010001209">
    <property type="protein sequence ID" value="KAJ3502939.1"/>
    <property type="molecule type" value="Genomic_DNA"/>
</dbReference>
<gene>
    <name evidence="1" type="ORF">NLJ89_g8658</name>
</gene>